<organism evidence="2">
    <name type="scientific">Arundo donax</name>
    <name type="common">Giant reed</name>
    <name type="synonym">Donax arundinaceus</name>
    <dbReference type="NCBI Taxonomy" id="35708"/>
    <lineage>
        <taxon>Eukaryota</taxon>
        <taxon>Viridiplantae</taxon>
        <taxon>Streptophyta</taxon>
        <taxon>Embryophyta</taxon>
        <taxon>Tracheophyta</taxon>
        <taxon>Spermatophyta</taxon>
        <taxon>Magnoliopsida</taxon>
        <taxon>Liliopsida</taxon>
        <taxon>Poales</taxon>
        <taxon>Poaceae</taxon>
        <taxon>PACMAD clade</taxon>
        <taxon>Arundinoideae</taxon>
        <taxon>Arundineae</taxon>
        <taxon>Arundo</taxon>
    </lineage>
</organism>
<feature type="region of interest" description="Disordered" evidence="1">
    <location>
        <begin position="1"/>
        <end position="84"/>
    </location>
</feature>
<reference evidence="2" key="2">
    <citation type="journal article" date="2015" name="Data Brief">
        <title>Shoot transcriptome of the giant reed, Arundo donax.</title>
        <authorList>
            <person name="Barrero R.A."/>
            <person name="Guerrero F.D."/>
            <person name="Moolhuijzen P."/>
            <person name="Goolsby J.A."/>
            <person name="Tidwell J."/>
            <person name="Bellgard S.E."/>
            <person name="Bellgard M.I."/>
        </authorList>
    </citation>
    <scope>NUCLEOTIDE SEQUENCE</scope>
    <source>
        <tissue evidence="2">Shoot tissue taken approximately 20 cm above the soil surface</tissue>
    </source>
</reference>
<accession>A0A0A9CU70</accession>
<feature type="compositionally biased region" description="Low complexity" evidence="1">
    <location>
        <begin position="46"/>
        <end position="64"/>
    </location>
</feature>
<feature type="compositionally biased region" description="Low complexity" evidence="1">
    <location>
        <begin position="12"/>
        <end position="26"/>
    </location>
</feature>
<name>A0A0A9CU70_ARUDO</name>
<protein>
    <submittedName>
        <fullName evidence="2">Uncharacterized protein</fullName>
    </submittedName>
</protein>
<sequence>MSRAAWRRCSRRSTSTPPTVPSRGPSWPRGTSRPRGGRCCTALPGSSSFTTATTTDASPSPSTSGLAGRGGSTIITQPMMEWDGGRRSTSMHLIWIAMDS</sequence>
<evidence type="ECO:0000313" key="2">
    <source>
        <dbReference type="EMBL" id="JAD79894.1"/>
    </source>
</evidence>
<evidence type="ECO:0000256" key="1">
    <source>
        <dbReference type="SAM" id="MobiDB-lite"/>
    </source>
</evidence>
<feature type="compositionally biased region" description="Basic residues" evidence="1">
    <location>
        <begin position="1"/>
        <end position="11"/>
    </location>
</feature>
<dbReference type="EMBL" id="GBRH01218001">
    <property type="protein sequence ID" value="JAD79894.1"/>
    <property type="molecule type" value="Transcribed_RNA"/>
</dbReference>
<reference evidence="2" key="1">
    <citation type="submission" date="2014-09" db="EMBL/GenBank/DDBJ databases">
        <authorList>
            <person name="Magalhaes I.L.F."/>
            <person name="Oliveira U."/>
            <person name="Santos F.R."/>
            <person name="Vidigal T.H.D.A."/>
            <person name="Brescovit A.D."/>
            <person name="Santos A.J."/>
        </authorList>
    </citation>
    <scope>NUCLEOTIDE SEQUENCE</scope>
    <source>
        <tissue evidence="2">Shoot tissue taken approximately 20 cm above the soil surface</tissue>
    </source>
</reference>
<dbReference type="AlphaFoldDB" id="A0A0A9CU70"/>
<proteinExistence type="predicted"/>